<dbReference type="InterPro" id="IPR012902">
    <property type="entry name" value="N_methyl_site"/>
</dbReference>
<gene>
    <name evidence="4" type="ORF">KB449_05040</name>
</gene>
<keyword evidence="5" id="KW-1185">Reference proteome</keyword>
<dbReference type="Proteomes" id="UP001161691">
    <property type="component" value="Unassembled WGS sequence"/>
</dbReference>
<accession>A0ABT6TBU9</accession>
<evidence type="ECO:0000256" key="2">
    <source>
        <dbReference type="ARBA" id="ARBA00023287"/>
    </source>
</evidence>
<organism evidence="4 5">
    <name type="scientific">Cohnella hashimotonis</name>
    <dbReference type="NCBI Taxonomy" id="2826895"/>
    <lineage>
        <taxon>Bacteria</taxon>
        <taxon>Bacillati</taxon>
        <taxon>Bacillota</taxon>
        <taxon>Bacilli</taxon>
        <taxon>Bacillales</taxon>
        <taxon>Paenibacillaceae</taxon>
        <taxon>Cohnella</taxon>
    </lineage>
</organism>
<keyword evidence="3" id="KW-0812">Transmembrane</keyword>
<comment type="caution">
    <text evidence="4">The sequence shown here is derived from an EMBL/GenBank/DDBJ whole genome shotgun (WGS) entry which is preliminary data.</text>
</comment>
<evidence type="ECO:0000313" key="4">
    <source>
        <dbReference type="EMBL" id="MDI4644314.1"/>
    </source>
</evidence>
<protein>
    <submittedName>
        <fullName evidence="4">Prepilin-type N-terminal cleavage/methylation domain-containing protein</fullName>
    </submittedName>
</protein>
<name>A0ABT6TBU9_9BACL</name>
<dbReference type="EMBL" id="JAGRPV010000001">
    <property type="protein sequence ID" value="MDI4644314.1"/>
    <property type="molecule type" value="Genomic_DNA"/>
</dbReference>
<dbReference type="Pfam" id="PF07963">
    <property type="entry name" value="N_methyl"/>
    <property type="match status" value="1"/>
</dbReference>
<dbReference type="RefSeq" id="WP_282907322.1">
    <property type="nucleotide sequence ID" value="NZ_JAGRPV010000001.1"/>
</dbReference>
<dbReference type="NCBIfam" id="TIGR02532">
    <property type="entry name" value="IV_pilin_GFxxxE"/>
    <property type="match status" value="1"/>
</dbReference>
<keyword evidence="3" id="KW-0472">Membrane</keyword>
<feature type="transmembrane region" description="Helical" evidence="3">
    <location>
        <begin position="21"/>
        <end position="42"/>
    </location>
</feature>
<proteinExistence type="predicted"/>
<comment type="subcellular location">
    <subcellularLocation>
        <location evidence="1">Cell surface</location>
    </subcellularLocation>
</comment>
<evidence type="ECO:0000256" key="3">
    <source>
        <dbReference type="SAM" id="Phobius"/>
    </source>
</evidence>
<evidence type="ECO:0000256" key="1">
    <source>
        <dbReference type="ARBA" id="ARBA00004241"/>
    </source>
</evidence>
<sequence length="176" mass="19578">MKRFAKNRNVNQDGFTLIEMIATLTVLSIVSIAIYSVIQFGFNTYHKVTIENSLRDEGDLIMSKIIAQLYEQGPESIADLPNGIKLINKEDNAVTSESQIQIINKKLHVYHEDGTDELIDTISDIEPVDQVTKEITISCQIGIAECPSGLIEVSIKLSQAFSGKVQSLELESRFGF</sequence>
<keyword evidence="2" id="KW-0178">Competence</keyword>
<keyword evidence="3" id="KW-1133">Transmembrane helix</keyword>
<evidence type="ECO:0000313" key="5">
    <source>
        <dbReference type="Proteomes" id="UP001161691"/>
    </source>
</evidence>
<reference evidence="4" key="1">
    <citation type="submission" date="2023-04" db="EMBL/GenBank/DDBJ databases">
        <title>Comparative genomic analysis of Cohnella hashimotonis sp. nov., isolated from the International Space Station.</title>
        <authorList>
            <person name="Venkateswaran K."/>
            <person name="Simpson A."/>
        </authorList>
    </citation>
    <scope>NUCLEOTIDE SEQUENCE</scope>
    <source>
        <strain evidence="4">F6_2S_P_1</strain>
    </source>
</reference>